<reference evidence="21" key="2">
    <citation type="journal article" date="2008" name="Genome Biol.">
        <title>Improved genome assembly and evidence-based global gene model set for the chordate Ciona intestinalis: new insight into intron and operon populations.</title>
        <authorList>
            <person name="Satou Y."/>
            <person name="Mineta K."/>
            <person name="Ogasawara M."/>
            <person name="Sasakura Y."/>
            <person name="Shoguchi E."/>
            <person name="Ueno K."/>
            <person name="Yamada L."/>
            <person name="Matsumoto J."/>
            <person name="Wasserscheid J."/>
            <person name="Dewar K."/>
            <person name="Wiley G.B."/>
            <person name="Macmil S.L."/>
            <person name="Roe B.A."/>
            <person name="Zeller R.W."/>
            <person name="Hastings K.E."/>
            <person name="Lemaire P."/>
            <person name="Lindquist E."/>
            <person name="Endo T."/>
            <person name="Hotta K."/>
            <person name="Inaba K."/>
        </authorList>
    </citation>
    <scope>NUCLEOTIDE SEQUENCE [LARGE SCALE GENOMIC DNA]</scope>
    <source>
        <strain evidence="21">wild type</strain>
    </source>
</reference>
<comment type="subcellular location">
    <subcellularLocation>
        <location evidence="1">Nucleus</location>
        <location evidence="1">Nucleolus</location>
    </subcellularLocation>
</comment>
<comment type="function">
    <text evidence="13">Acts as a transcriptional repressor. Corepressor for REST. Interacts with MXI1 to repress MYC responsive genes and antagonize MYC oncogenic activities. Also interacts with MXD1-MAX heterodimers to repress transcription by tethering SIN3A to DNA. Acts cooperatively with OGT to repress transcription in parallel with histone deacetylation. Involved in the control of the circadian rhythms. Required for the transcriptional repression of circadian target genes, such as PER1, mediated by the large PER complex through histone deacetylation. Cooperates with FOXK1 to regulate cell cycle progression probably by repressing cell cycle inhibitor genes expression. Required for cortical neuron differentiation and callosal axon elongation.</text>
</comment>
<dbReference type="InParanoid" id="F6SPZ6"/>
<keyword evidence="5" id="KW-0677">Repeat</keyword>
<evidence type="ECO:0000256" key="18">
    <source>
        <dbReference type="PROSITE-ProRule" id="PRU00810"/>
    </source>
</evidence>
<dbReference type="PANTHER" id="PTHR12346:SF0">
    <property type="entry name" value="SIN3A, ISOFORM G"/>
    <property type="match status" value="1"/>
</dbReference>
<feature type="compositionally biased region" description="Polar residues" evidence="19">
    <location>
        <begin position="443"/>
        <end position="453"/>
    </location>
</feature>
<keyword evidence="2" id="KW-0678">Repressor</keyword>
<feature type="region of interest" description="Disordered" evidence="19">
    <location>
        <begin position="848"/>
        <end position="882"/>
    </location>
</feature>
<dbReference type="GO" id="GO:0070822">
    <property type="term" value="C:Sin3-type complex"/>
    <property type="evidence" value="ECO:0000318"/>
    <property type="project" value="GO_Central"/>
</dbReference>
<evidence type="ECO:0000256" key="10">
    <source>
        <dbReference type="ARBA" id="ARBA00023108"/>
    </source>
</evidence>
<feature type="compositionally biased region" description="Pro residues" evidence="19">
    <location>
        <begin position="1"/>
        <end position="20"/>
    </location>
</feature>
<evidence type="ECO:0000256" key="11">
    <source>
        <dbReference type="ARBA" id="ARBA00023163"/>
    </source>
</evidence>
<feature type="compositionally biased region" description="Basic and acidic residues" evidence="19">
    <location>
        <begin position="867"/>
        <end position="878"/>
    </location>
</feature>
<feature type="compositionally biased region" description="Basic residues" evidence="19">
    <location>
        <begin position="433"/>
        <end position="442"/>
    </location>
</feature>
<dbReference type="InterPro" id="IPR039774">
    <property type="entry name" value="Sin3-like"/>
</dbReference>
<dbReference type="GeneTree" id="ENSGT00940000171042"/>
<dbReference type="EMBL" id="EAAA01001532">
    <property type="status" value="NOT_ANNOTATED_CDS"/>
    <property type="molecule type" value="Genomic_DNA"/>
</dbReference>
<evidence type="ECO:0000256" key="9">
    <source>
        <dbReference type="ARBA" id="ARBA00023054"/>
    </source>
</evidence>
<evidence type="ECO:0000256" key="6">
    <source>
        <dbReference type="ARBA" id="ARBA00022843"/>
    </source>
</evidence>
<feature type="region of interest" description="Disordered" evidence="19">
    <location>
        <begin position="1"/>
        <end position="60"/>
    </location>
</feature>
<keyword evidence="22" id="KW-1185">Reference proteome</keyword>
<evidence type="ECO:0000256" key="2">
    <source>
        <dbReference type="ARBA" id="ARBA00022491"/>
    </source>
</evidence>
<dbReference type="InterPro" id="IPR036600">
    <property type="entry name" value="PAH_sf"/>
</dbReference>
<proteinExistence type="predicted"/>
<feature type="domain" description="Histone deacetylase interacting" evidence="20">
    <location>
        <begin position="573"/>
        <end position="673"/>
    </location>
</feature>
<dbReference type="Gene3D" id="1.20.1160.11">
    <property type="entry name" value="Paired amphipathic helix"/>
    <property type="match status" value="3"/>
</dbReference>
<dbReference type="SMART" id="SM00761">
    <property type="entry name" value="HDAC_interact"/>
    <property type="match status" value="1"/>
</dbReference>
<keyword evidence="4" id="KW-0597">Phosphoprotein</keyword>
<reference evidence="21" key="4">
    <citation type="submission" date="2025-09" db="UniProtKB">
        <authorList>
            <consortium name="Ensembl"/>
        </authorList>
    </citation>
    <scope>IDENTIFICATION</scope>
</reference>
<dbReference type="Ensembl" id="ENSCINT00000018503.3">
    <property type="protein sequence ID" value="ENSCINP00000018503.3"/>
    <property type="gene ID" value="ENSCING00000009117.3"/>
</dbReference>
<dbReference type="FunFam" id="1.20.1160.11:FF:000004">
    <property type="entry name" value="Paired amphipathic helix protein Sin3a"/>
    <property type="match status" value="1"/>
</dbReference>
<dbReference type="GO" id="GO:0003714">
    <property type="term" value="F:transcription corepressor activity"/>
    <property type="evidence" value="ECO:0000318"/>
    <property type="project" value="GO_Central"/>
</dbReference>
<keyword evidence="6" id="KW-0832">Ubl conjugation</keyword>
<dbReference type="Pfam" id="PF16879">
    <property type="entry name" value="Sin3a_C"/>
    <property type="match status" value="1"/>
</dbReference>
<dbReference type="GO" id="GO:0000785">
    <property type="term" value="C:chromatin"/>
    <property type="evidence" value="ECO:0000318"/>
    <property type="project" value="GO_Central"/>
</dbReference>
<evidence type="ECO:0000313" key="22">
    <source>
        <dbReference type="Proteomes" id="UP000008144"/>
    </source>
</evidence>
<keyword evidence="11" id="KW-0804">Transcription</keyword>
<feature type="compositionally biased region" description="Low complexity" evidence="19">
    <location>
        <begin position="422"/>
        <end position="432"/>
    </location>
</feature>
<dbReference type="SUPFAM" id="SSF47762">
    <property type="entry name" value="PAH2 domain"/>
    <property type="match status" value="3"/>
</dbReference>
<keyword evidence="7" id="KW-0007">Acetylation</keyword>
<dbReference type="InterPro" id="IPR031693">
    <property type="entry name" value="Sin3_C"/>
</dbReference>
<dbReference type="PANTHER" id="PTHR12346">
    <property type="entry name" value="SIN3B-RELATED"/>
    <property type="match status" value="1"/>
</dbReference>
<keyword evidence="9" id="KW-0175">Coiled coil</keyword>
<dbReference type="Pfam" id="PF08295">
    <property type="entry name" value="Sin3_corepress"/>
    <property type="match status" value="1"/>
</dbReference>
<feature type="compositionally biased region" description="Polar residues" evidence="19">
    <location>
        <begin position="398"/>
        <end position="409"/>
    </location>
</feature>
<dbReference type="InterPro" id="IPR003822">
    <property type="entry name" value="PAH"/>
</dbReference>
<evidence type="ECO:0000256" key="13">
    <source>
        <dbReference type="ARBA" id="ARBA00056268"/>
    </source>
</evidence>
<name>F6SPZ6_CIOIN</name>
<evidence type="ECO:0000256" key="7">
    <source>
        <dbReference type="ARBA" id="ARBA00022990"/>
    </source>
</evidence>
<dbReference type="Proteomes" id="UP000008144">
    <property type="component" value="Chromosome 2"/>
</dbReference>
<evidence type="ECO:0000256" key="8">
    <source>
        <dbReference type="ARBA" id="ARBA00023015"/>
    </source>
</evidence>
<dbReference type="FunCoup" id="F6SPZ6">
    <property type="interactions" value="1250"/>
</dbReference>
<evidence type="ECO:0000259" key="20">
    <source>
        <dbReference type="SMART" id="SM00761"/>
    </source>
</evidence>
<feature type="region of interest" description="Disordered" evidence="19">
    <location>
        <begin position="273"/>
        <end position="314"/>
    </location>
</feature>
<dbReference type="GO" id="GO:0061629">
    <property type="term" value="F:RNA polymerase II-specific DNA-binding transcription factor binding"/>
    <property type="evidence" value="ECO:0007669"/>
    <property type="project" value="UniProtKB-ARBA"/>
</dbReference>
<evidence type="ECO:0000256" key="19">
    <source>
        <dbReference type="SAM" id="MobiDB-lite"/>
    </source>
</evidence>
<keyword evidence="10" id="KW-0090">Biological rhythms</keyword>
<feature type="compositionally biased region" description="Acidic residues" evidence="19">
    <location>
        <begin position="856"/>
        <end position="866"/>
    </location>
</feature>
<dbReference type="GO" id="GO:0000122">
    <property type="term" value="P:negative regulation of transcription by RNA polymerase II"/>
    <property type="evidence" value="ECO:0000318"/>
    <property type="project" value="GO_Central"/>
</dbReference>
<dbReference type="FunFam" id="1.20.1160.11:FF:000001">
    <property type="entry name" value="Paired amphipathic helix protein Sin3"/>
    <property type="match status" value="1"/>
</dbReference>
<dbReference type="FunFam" id="1.20.1160.11:FF:000002">
    <property type="entry name" value="Paired amphipathic helix protein SIN3"/>
    <property type="match status" value="1"/>
</dbReference>
<dbReference type="GO" id="GO:0048511">
    <property type="term" value="P:rhythmic process"/>
    <property type="evidence" value="ECO:0007669"/>
    <property type="project" value="UniProtKB-KW"/>
</dbReference>
<reference evidence="21" key="3">
    <citation type="submission" date="2025-08" db="UniProtKB">
        <authorList>
            <consortium name="Ensembl"/>
        </authorList>
    </citation>
    <scope>IDENTIFICATION</scope>
</reference>
<accession>F6SPZ6</accession>
<dbReference type="STRING" id="7719.ENSCINP00000018503"/>
<evidence type="ECO:0000256" key="4">
    <source>
        <dbReference type="ARBA" id="ARBA00022553"/>
    </source>
</evidence>
<feature type="region of interest" description="Disordered" evidence="19">
    <location>
        <begin position="397"/>
        <end position="462"/>
    </location>
</feature>
<dbReference type="InterPro" id="IPR013194">
    <property type="entry name" value="HDAC_interact_dom"/>
</dbReference>
<dbReference type="GO" id="GO:0005730">
    <property type="term" value="C:nucleolus"/>
    <property type="evidence" value="ECO:0007669"/>
    <property type="project" value="UniProtKB-SubCell"/>
</dbReference>
<dbReference type="PROSITE" id="PS51477">
    <property type="entry name" value="PAH"/>
    <property type="match status" value="3"/>
</dbReference>
<evidence type="ECO:0000256" key="17">
    <source>
        <dbReference type="ARBA" id="ARBA00081271"/>
    </source>
</evidence>
<sequence length="1237" mass="139973">MYPQHRPIPPSSLPPQPPPVATQFHETKPEVSNTTSVSGFPPRPNRRFNTNPFHDPSGSLSTLSAAITQHQTSTASHTFAVSTTIATPVQPIQRQTTGITQVLAANLVSHGQPPLSQSPQTASQLQAQQHQFQKLKVEDALSYLDQVKFQFGNQPQVYTDFLDIMKEFKSQSIDTPGVIARVSHLFNGHPDLIVGFNTFLPPGYKIEVSANDQVSVTGPNMIAQTIHPLGVLEPGQQSSTTIQFTPKLLHFTQSCPPVQVHTPHGKFATTLPQLPAHRASPGPNHAQLPVAPQPPFSAPQRTPAPPTSSAPGQPVEFNHAINYVNKIKNRFQGQPDIYKAFLEILHKYQKEQRNVKDSNGSYVPLLSESEVYAQVARLFQNDSDLLREFGQFLPDAAASQSSGIPSPSTKVDGIMNDHGSTVKKPPQSTSSSKPHRSGHQSSKRPSQTNTHGQGSKRPKSCSLKDVSLAEASKHGTLGEFAFFDKVRRALRSSDAYENFLRCLLLYNNEVVGRAEIVQLVQPFLMKFPELFKWFKEFLGCKDNPSIEMGDEISSPQPIKEKHEGIAMEIDYTTLKRLGSSYRALPSSFQQPTCTGRDDLCHEVLNDTWVSFPSWSEDSQFVTSKKTPFEEHIYRCEDERYELDVVIETNLGAIRCLEGINKKLSRMSEEDKAKFHLDNYLGGTSEVTQRKAIHRIYGDKAPDVIEGLKKNPAVAVPLVLKRLKMKDDEWREAQHSFNKVWRNQNEKYYLKSLDHQGITFKANDTRFLRWKSLINEIETLYDERQEAVEAGGATIASGPHITLKYEDKSIMDDAASLIIHHVKRQTGIHKDDKQKVKQVMYQVLPDLYFAPRGNQPSDDDDDEDMDSEDTKEKNAEKSPKKSLGGYLSDDAGVGLDEGNYHLFFGNSNFYLFIRFHHILCERLLKISRRADILSEEEIKEKKERKGEMVADMLRLRQLNDINVEDYYPAFLDMVRNLLDGNMECSQYEDTLREMFTIHAYTAFTMDKLVQNIGKLLQHIVQDEVCVQLLDLFHKEELNSATGGPLVSQPRRSNIEAAYQRKAEHFAAGENCYKVTVFQKQSQLQVGVELLDTDEEIPIDVMEVTKWSEYLEHYAAGDDVDVTSQMKERLNEKPVFLQRNANLLRRATKNEPDENNLFITSGLEYKVAPGSYKTTFTPGTGDIMYRHSCFSNARKIQSRICVNLHKKFNDWLVRWEHENVSRDMGRQTNNWLMGKVPGM</sequence>
<evidence type="ECO:0000313" key="21">
    <source>
        <dbReference type="Ensembl" id="ENSCINP00000018503.3"/>
    </source>
</evidence>
<evidence type="ECO:0000256" key="3">
    <source>
        <dbReference type="ARBA" id="ARBA00022499"/>
    </source>
</evidence>
<evidence type="ECO:0000256" key="12">
    <source>
        <dbReference type="ARBA" id="ARBA00023242"/>
    </source>
</evidence>
<protein>
    <recommendedName>
        <fullName evidence="15">Paired amphipathic helix protein Sin3a</fullName>
    </recommendedName>
    <alternativeName>
        <fullName evidence="16">Histone deacetylase complex subunit Sin3a</fullName>
    </alternativeName>
    <alternativeName>
        <fullName evidence="17">Transcriptional corepressor Sin3a</fullName>
    </alternativeName>
</protein>
<dbReference type="Pfam" id="PF02671">
    <property type="entry name" value="PAH"/>
    <property type="match status" value="3"/>
</dbReference>
<keyword evidence="3" id="KW-1017">Isopeptide bond</keyword>
<evidence type="ECO:0000256" key="5">
    <source>
        <dbReference type="ARBA" id="ARBA00022737"/>
    </source>
</evidence>
<keyword evidence="12 18" id="KW-0539">Nucleus</keyword>
<comment type="subunit">
    <text evidence="14">Interacts with ARID4B, BRMS1L, HCFC1, HDAC1, HDAC2, MXI1, SAP30L, SAP130, SFPQ and TOPORS. Interacts with OGT (via TPRs 1-6); the interaction mediates transcriptional repression in parallel with histone deacetylase. Interacts with BAZ2A, MXD1, MXD3, MXD4, MBD2, DACH1, NCOR1, NR4A2, REST, RLIM, SAP30, SETDB1, SMYD2, and SUDS3. Interacts with PHF12 in a complex composed of HDAC1, PHF12 and SAP30. Interacts with TET1; the interaction recruits SIN3A to gene promoters. The large PER complex involved in the histone deacetylation is composed of at least HDAC1, PER2, SFPQ and SIN3A. Interacts with KLF11. Interacts with PPHLN1. Found in a complex with YY1, GON4L and HDAC1. Interacts (via PAH2) with FOXK1. Interacts with FOXK2. Found in a complex composed of at least SINHCAF, SIN3A, HDAC1, SAP30, RBBP4, OGT and TET1. Interacts with SINHCAF. Interacts with SPHK2.</text>
</comment>
<dbReference type="AlphaFoldDB" id="F6SPZ6"/>
<evidence type="ECO:0000256" key="1">
    <source>
        <dbReference type="ARBA" id="ARBA00004604"/>
    </source>
</evidence>
<reference evidence="22" key="1">
    <citation type="journal article" date="2002" name="Science">
        <title>The draft genome of Ciona intestinalis: insights into chordate and vertebrate origins.</title>
        <authorList>
            <person name="Dehal P."/>
            <person name="Satou Y."/>
            <person name="Campbell R.K."/>
            <person name="Chapman J."/>
            <person name="Degnan B."/>
            <person name="De Tomaso A."/>
            <person name="Davidson B."/>
            <person name="Di Gregorio A."/>
            <person name="Gelpke M."/>
            <person name="Goodstein D.M."/>
            <person name="Harafuji N."/>
            <person name="Hastings K.E."/>
            <person name="Ho I."/>
            <person name="Hotta K."/>
            <person name="Huang W."/>
            <person name="Kawashima T."/>
            <person name="Lemaire P."/>
            <person name="Martinez D."/>
            <person name="Meinertzhagen I.A."/>
            <person name="Necula S."/>
            <person name="Nonaka M."/>
            <person name="Putnam N."/>
            <person name="Rash S."/>
            <person name="Saiga H."/>
            <person name="Satake M."/>
            <person name="Terry A."/>
            <person name="Yamada L."/>
            <person name="Wang H.G."/>
            <person name="Awazu S."/>
            <person name="Azumi K."/>
            <person name="Boore J."/>
            <person name="Branno M."/>
            <person name="Chin-Bow S."/>
            <person name="DeSantis R."/>
            <person name="Doyle S."/>
            <person name="Francino P."/>
            <person name="Keys D.N."/>
            <person name="Haga S."/>
            <person name="Hayashi H."/>
            <person name="Hino K."/>
            <person name="Imai K.S."/>
            <person name="Inaba K."/>
            <person name="Kano S."/>
            <person name="Kobayashi K."/>
            <person name="Kobayashi M."/>
            <person name="Lee B.I."/>
            <person name="Makabe K.W."/>
            <person name="Manohar C."/>
            <person name="Matassi G."/>
            <person name="Medina M."/>
            <person name="Mochizuki Y."/>
            <person name="Mount S."/>
            <person name="Morishita T."/>
            <person name="Miura S."/>
            <person name="Nakayama A."/>
            <person name="Nishizaka S."/>
            <person name="Nomoto H."/>
            <person name="Ohta F."/>
            <person name="Oishi K."/>
            <person name="Rigoutsos I."/>
            <person name="Sano M."/>
            <person name="Sasaki A."/>
            <person name="Sasakura Y."/>
            <person name="Shoguchi E."/>
            <person name="Shin-i T."/>
            <person name="Spagnuolo A."/>
            <person name="Stainier D."/>
            <person name="Suzuki M.M."/>
            <person name="Tassy O."/>
            <person name="Takatori N."/>
            <person name="Tokuoka M."/>
            <person name="Yagi K."/>
            <person name="Yoshizaki F."/>
            <person name="Wada S."/>
            <person name="Zhang C."/>
            <person name="Hyatt P.D."/>
            <person name="Larimer F."/>
            <person name="Detter C."/>
            <person name="Doggett N."/>
            <person name="Glavina T."/>
            <person name="Hawkins T."/>
            <person name="Richardson P."/>
            <person name="Lucas S."/>
            <person name="Kohara Y."/>
            <person name="Levine M."/>
            <person name="Satoh N."/>
            <person name="Rokhsar D.S."/>
        </authorList>
    </citation>
    <scope>NUCLEOTIDE SEQUENCE [LARGE SCALE GENOMIC DNA]</scope>
</reference>
<evidence type="ECO:0000256" key="15">
    <source>
        <dbReference type="ARBA" id="ARBA00068512"/>
    </source>
</evidence>
<dbReference type="OMA" id="MCEEVIK"/>
<evidence type="ECO:0000256" key="16">
    <source>
        <dbReference type="ARBA" id="ARBA00075105"/>
    </source>
</evidence>
<organism evidence="21 22">
    <name type="scientific">Ciona intestinalis</name>
    <name type="common">Transparent sea squirt</name>
    <name type="synonym">Ascidia intestinalis</name>
    <dbReference type="NCBI Taxonomy" id="7719"/>
    <lineage>
        <taxon>Eukaryota</taxon>
        <taxon>Metazoa</taxon>
        <taxon>Chordata</taxon>
        <taxon>Tunicata</taxon>
        <taxon>Ascidiacea</taxon>
        <taxon>Phlebobranchia</taxon>
        <taxon>Cionidae</taxon>
        <taxon>Ciona</taxon>
    </lineage>
</organism>
<feature type="compositionally biased region" description="Pro residues" evidence="19">
    <location>
        <begin position="291"/>
        <end position="308"/>
    </location>
</feature>
<evidence type="ECO:0000256" key="14">
    <source>
        <dbReference type="ARBA" id="ARBA00061761"/>
    </source>
</evidence>
<keyword evidence="8" id="KW-0805">Transcription regulation</keyword>